<keyword evidence="1" id="KW-0732">Signal</keyword>
<evidence type="ECO:0000313" key="3">
    <source>
        <dbReference type="EMBL" id="MCW3787554.1"/>
    </source>
</evidence>
<comment type="caution">
    <text evidence="3">The sequence shown here is derived from an EMBL/GenBank/DDBJ whole genome shotgun (WGS) entry which is preliminary data.</text>
</comment>
<dbReference type="InterPro" id="IPR013783">
    <property type="entry name" value="Ig-like_fold"/>
</dbReference>
<name>A0AAE3M692_9BACT</name>
<proteinExistence type="predicted"/>
<dbReference type="EMBL" id="JAPDPJ010000031">
    <property type="protein sequence ID" value="MCW3787554.1"/>
    <property type="molecule type" value="Genomic_DNA"/>
</dbReference>
<dbReference type="InterPro" id="IPR003961">
    <property type="entry name" value="FN3_dom"/>
</dbReference>
<dbReference type="Gene3D" id="2.60.40.10">
    <property type="entry name" value="Immunoglobulins"/>
    <property type="match status" value="1"/>
</dbReference>
<protein>
    <submittedName>
        <fullName evidence="3">Fibronectin type III domain-containing protein</fullName>
    </submittedName>
</protein>
<evidence type="ECO:0000259" key="2">
    <source>
        <dbReference type="PROSITE" id="PS50853"/>
    </source>
</evidence>
<gene>
    <name evidence="3" type="ORF">OM075_13855</name>
</gene>
<accession>A0AAE3M692</accession>
<evidence type="ECO:0000256" key="1">
    <source>
        <dbReference type="SAM" id="SignalP"/>
    </source>
</evidence>
<feature type="chain" id="PRO_5041973748" evidence="1">
    <location>
        <begin position="19"/>
        <end position="205"/>
    </location>
</feature>
<sequence length="205" mass="22744">MKKIILLFTITISLLATACSDDDDNTKEIIISEVTSGNFSATISFSEISGALAYDIELATNDDDYEYIESTENLTYEIKNLLAGTTYKIKVSAFSSTGKVIGEGEYTITTVTSIPELVGVWENFVNNISYSYSFNEDGTGLYNYGQTQMKIKWFAEAPAIGETSEITIMFYANEYTGSYTTSTYTYAYYGADEAMTIDGIVYFPE</sequence>
<dbReference type="SUPFAM" id="SSF49265">
    <property type="entry name" value="Fibronectin type III"/>
    <property type="match status" value="1"/>
</dbReference>
<dbReference type="RefSeq" id="WP_301191119.1">
    <property type="nucleotide sequence ID" value="NZ_JAPDPJ010000031.1"/>
</dbReference>
<dbReference type="PROSITE" id="PS50853">
    <property type="entry name" value="FN3"/>
    <property type="match status" value="1"/>
</dbReference>
<feature type="signal peptide" evidence="1">
    <location>
        <begin position="1"/>
        <end position="18"/>
    </location>
</feature>
<feature type="domain" description="Fibronectin type-III" evidence="2">
    <location>
        <begin position="25"/>
        <end position="117"/>
    </location>
</feature>
<dbReference type="Proteomes" id="UP001209229">
    <property type="component" value="Unassembled WGS sequence"/>
</dbReference>
<evidence type="ECO:0000313" key="4">
    <source>
        <dbReference type="Proteomes" id="UP001209229"/>
    </source>
</evidence>
<dbReference type="AlphaFoldDB" id="A0AAE3M692"/>
<dbReference type="PROSITE" id="PS51257">
    <property type="entry name" value="PROKAR_LIPOPROTEIN"/>
    <property type="match status" value="1"/>
</dbReference>
<keyword evidence="4" id="KW-1185">Reference proteome</keyword>
<dbReference type="CDD" id="cd00063">
    <property type="entry name" value="FN3"/>
    <property type="match status" value="1"/>
</dbReference>
<organism evidence="3 4">
    <name type="scientific">Plebeiibacterium sediminum</name>
    <dbReference type="NCBI Taxonomy" id="2992112"/>
    <lineage>
        <taxon>Bacteria</taxon>
        <taxon>Pseudomonadati</taxon>
        <taxon>Bacteroidota</taxon>
        <taxon>Bacteroidia</taxon>
        <taxon>Marinilabiliales</taxon>
        <taxon>Marinilabiliaceae</taxon>
        <taxon>Plebeiibacterium</taxon>
    </lineage>
</organism>
<reference evidence="3" key="1">
    <citation type="submission" date="2022-10" db="EMBL/GenBank/DDBJ databases">
        <authorList>
            <person name="Yu W.X."/>
        </authorList>
    </citation>
    <scope>NUCLEOTIDE SEQUENCE</scope>
    <source>
        <strain evidence="3">AAT</strain>
    </source>
</reference>
<dbReference type="InterPro" id="IPR036116">
    <property type="entry name" value="FN3_sf"/>
</dbReference>